<dbReference type="PANTHER" id="PTHR11472">
    <property type="entry name" value="DNA REPAIR DEAD HELICASE RAD3/XP-D SUBFAMILY MEMBER"/>
    <property type="match status" value="1"/>
</dbReference>
<dbReference type="EC" id="3.1.-.-" evidence="6 7"/>
<dbReference type="InterPro" id="IPR013520">
    <property type="entry name" value="Ribonucl_H"/>
</dbReference>
<comment type="caution">
    <text evidence="9">The sequence shown here is derived from an EMBL/GenBank/DDBJ whole genome shotgun (WGS) entry which is preliminary data.</text>
</comment>
<dbReference type="InterPro" id="IPR045028">
    <property type="entry name" value="DinG/Rad3-like"/>
</dbReference>
<gene>
    <name evidence="6 7" type="primary">dinG</name>
    <name evidence="9" type="ORF">ABIC55_003374</name>
</gene>
<comment type="caution">
    <text evidence="6">Lacks conserved residue(s) required for the propagation of feature annotation.</text>
</comment>
<proteinExistence type="inferred from homology"/>
<dbReference type="InterPro" id="IPR014013">
    <property type="entry name" value="Helic_SF1/SF2_ATP-bd_DinG/Rad3"/>
</dbReference>
<dbReference type="InterPro" id="IPR006054">
    <property type="entry name" value="DnaQ"/>
</dbReference>
<dbReference type="SMART" id="SM00491">
    <property type="entry name" value="HELICc2"/>
    <property type="match status" value="1"/>
</dbReference>
<dbReference type="RefSeq" id="WP_354313920.1">
    <property type="nucleotide sequence ID" value="NZ_JBEPME010000005.1"/>
</dbReference>
<dbReference type="Gene3D" id="3.30.420.10">
    <property type="entry name" value="Ribonuclease H-like superfamily/Ribonuclease H"/>
    <property type="match status" value="1"/>
</dbReference>
<dbReference type="SUPFAM" id="SSF53098">
    <property type="entry name" value="Ribonuclease H-like"/>
    <property type="match status" value="1"/>
</dbReference>
<dbReference type="HAMAP" id="MF_02206">
    <property type="entry name" value="DinG_exonucl"/>
    <property type="match status" value="1"/>
</dbReference>
<keyword evidence="9" id="KW-0347">Helicase</keyword>
<comment type="similarity">
    <text evidence="6 7">Belongs to the helicase family. DinG subfamily. Type 2 sub-subfamily.</text>
</comment>
<feature type="short sequence motif" description="DEAH box" evidence="6">
    <location>
        <begin position="457"/>
        <end position="460"/>
    </location>
</feature>
<dbReference type="SMART" id="SM00479">
    <property type="entry name" value="EXOIII"/>
    <property type="match status" value="1"/>
</dbReference>
<name>A0ABV2KAY4_SPOPS</name>
<evidence type="ECO:0000256" key="4">
    <source>
        <dbReference type="ARBA" id="ARBA00022839"/>
    </source>
</evidence>
<keyword evidence="3 6" id="KW-0378">Hydrolase</keyword>
<protein>
    <recommendedName>
        <fullName evidence="6 7">3'-5' exonuclease DinG</fullName>
        <ecNumber evidence="6 7">3.1.-.-</ecNumber>
    </recommendedName>
</protein>
<evidence type="ECO:0000256" key="1">
    <source>
        <dbReference type="ARBA" id="ARBA00022722"/>
    </source>
</evidence>
<dbReference type="Gene3D" id="3.40.50.300">
    <property type="entry name" value="P-loop containing nucleotide triphosphate hydrolases"/>
    <property type="match status" value="2"/>
</dbReference>
<dbReference type="NCBIfam" id="NF005981">
    <property type="entry name" value="PRK08074.1"/>
    <property type="match status" value="1"/>
</dbReference>
<accession>A0ABV2KAY4</accession>
<comment type="function">
    <text evidence="6 7">3'-5' exonuclease.</text>
</comment>
<dbReference type="EMBL" id="JBEPME010000005">
    <property type="protein sequence ID" value="MET3658257.1"/>
    <property type="molecule type" value="Genomic_DNA"/>
</dbReference>
<keyword evidence="5 6" id="KW-0067">ATP-binding</keyword>
<evidence type="ECO:0000256" key="2">
    <source>
        <dbReference type="ARBA" id="ARBA00022741"/>
    </source>
</evidence>
<organism evidence="9 10">
    <name type="scientific">Sporosarcina psychrophila</name>
    <name type="common">Bacillus psychrophilus</name>
    <dbReference type="NCBI Taxonomy" id="1476"/>
    <lineage>
        <taxon>Bacteria</taxon>
        <taxon>Bacillati</taxon>
        <taxon>Bacillota</taxon>
        <taxon>Bacilli</taxon>
        <taxon>Bacillales</taxon>
        <taxon>Caryophanaceae</taxon>
        <taxon>Sporosarcina</taxon>
    </lineage>
</organism>
<feature type="domain" description="Helicase ATP-binding" evidence="8">
    <location>
        <begin position="246"/>
        <end position="524"/>
    </location>
</feature>
<sequence length="925" mass="104288">MHNKTYAVVDLETTGHSPAKGDRMIQIAIVFIKDGIIGEKYVRFVNPGQKIPAFIRQLTAISDEDVKDAPFFDEIAAEVATLLEGTVFIAHNTDFDLSFLQSEFARCGVGKWAGKKIDTVELSKILIPSAPSYRLQDITEELGIPLGSAHRADDDAEATAKLFLICMTKLHTLPEDTLNLLHRRSFRLKSDLSTLFYEALKMARMKKISPDYSFFRGIPYRNMSIARDNHFDHPVYPIDNQEKTAQLKKAYPDFERRESQFGFMDTVWHALSGQSEIIAEVPTGIGKTMAYLLPAAIHSIAIGKPVVISTYTNHLADKILDEELGKARLILGFDVTATVLKGREQYISLGKFEELLRIADESYDETFAIMQTLVWLTETVSGDLEELNVSGGGQLFVDRIRKRSNVLAKDEQVADYHYRLLERCGHSNLIITNHSMLLSDMNREQKIFSSLAGLIVDEAHQFVQAATFMNETVFSYTNWKYVMGQITSDATGQLLHQVDRLNTQFGTNQSRSRAQLDSAFMKFLTLFDYAVGILTTFNPAKRKKQQGNRIIYSLAELNYGRNDFSKVAEAMSDYIHQAELFTSGLAIHLDNMTKNEQALLSEWDFWVCEMTIKAGEWVEVFVDENLDDFTVWMEKDMRSIPGSLTVIKRSLDGSGLIRALIDRLKDEQTGIVWTSGTLAIPENERFIARQLGITDSIPLLTFDAPAHFYEGAEVFIVNDMPDIQQVSQSDYIEAVTDAVVQTVLATGGRLFVLFTSQDMLRKTYDLISESQQLEDYTLFAQGISSGSRIRLLKSFRQFTNSVLFGTNSFWEGVDVPGDALAAVIVVRLPFSSPEEPVYKAKAAKLTASGLNPFTEHALPEAVMRLRQGFGRLIRSSSDKGFFIILDRRIETKSYGPRFLEAFPNVPVKKVSLEHMVNELENCYNE</sequence>
<dbReference type="Pfam" id="PF00929">
    <property type="entry name" value="RNase_T"/>
    <property type="match status" value="1"/>
</dbReference>
<dbReference type="GO" id="GO:0016787">
    <property type="term" value="F:hydrolase activity"/>
    <property type="evidence" value="ECO:0007669"/>
    <property type="project" value="UniProtKB-KW"/>
</dbReference>
<dbReference type="InterPro" id="IPR006310">
    <property type="entry name" value="DinG"/>
</dbReference>
<dbReference type="InterPro" id="IPR012337">
    <property type="entry name" value="RNaseH-like_sf"/>
</dbReference>
<reference evidence="9 10" key="1">
    <citation type="submission" date="2024-06" db="EMBL/GenBank/DDBJ databases">
        <title>Sorghum-associated microbial communities from plants grown in Nebraska, USA.</title>
        <authorList>
            <person name="Schachtman D."/>
        </authorList>
    </citation>
    <scope>NUCLEOTIDE SEQUENCE [LARGE SCALE GENOMIC DNA]</scope>
    <source>
        <strain evidence="9 10">1288</strain>
    </source>
</reference>
<dbReference type="InterPro" id="IPR006555">
    <property type="entry name" value="ATP-dep_Helicase_C"/>
</dbReference>
<dbReference type="SUPFAM" id="SSF52540">
    <property type="entry name" value="P-loop containing nucleoside triphosphate hydrolases"/>
    <property type="match status" value="1"/>
</dbReference>
<keyword evidence="2 6" id="KW-0547">Nucleotide-binding</keyword>
<evidence type="ECO:0000256" key="7">
    <source>
        <dbReference type="RuleBase" id="RU364106"/>
    </source>
</evidence>
<dbReference type="Proteomes" id="UP001549104">
    <property type="component" value="Unassembled WGS sequence"/>
</dbReference>
<dbReference type="PANTHER" id="PTHR11472:SF34">
    <property type="entry name" value="REGULATOR OF TELOMERE ELONGATION HELICASE 1"/>
    <property type="match status" value="1"/>
</dbReference>
<keyword evidence="10" id="KW-1185">Reference proteome</keyword>
<evidence type="ECO:0000256" key="5">
    <source>
        <dbReference type="ARBA" id="ARBA00022840"/>
    </source>
</evidence>
<dbReference type="InterPro" id="IPR027417">
    <property type="entry name" value="P-loop_NTPase"/>
</dbReference>
<evidence type="ECO:0000256" key="3">
    <source>
        <dbReference type="ARBA" id="ARBA00022801"/>
    </source>
</evidence>
<evidence type="ECO:0000313" key="9">
    <source>
        <dbReference type="EMBL" id="MET3658257.1"/>
    </source>
</evidence>
<dbReference type="GO" id="GO:0003678">
    <property type="term" value="F:DNA helicase activity"/>
    <property type="evidence" value="ECO:0007669"/>
    <property type="project" value="UniProtKB-EC"/>
</dbReference>
<keyword evidence="4 6" id="KW-0269">Exonuclease</keyword>
<keyword evidence="1 6" id="KW-0540">Nuclease</keyword>
<dbReference type="PROSITE" id="PS51193">
    <property type="entry name" value="HELICASE_ATP_BIND_2"/>
    <property type="match status" value="1"/>
</dbReference>
<evidence type="ECO:0000256" key="6">
    <source>
        <dbReference type="HAMAP-Rule" id="MF_02206"/>
    </source>
</evidence>
<dbReference type="NCBIfam" id="TIGR01407">
    <property type="entry name" value="dinG_rel"/>
    <property type="match status" value="1"/>
</dbReference>
<evidence type="ECO:0000313" key="10">
    <source>
        <dbReference type="Proteomes" id="UP001549104"/>
    </source>
</evidence>
<evidence type="ECO:0000259" key="8">
    <source>
        <dbReference type="PROSITE" id="PS51193"/>
    </source>
</evidence>
<dbReference type="NCBIfam" id="TIGR00573">
    <property type="entry name" value="dnaq"/>
    <property type="match status" value="1"/>
</dbReference>
<dbReference type="Pfam" id="PF13307">
    <property type="entry name" value="Helicase_C_2"/>
    <property type="match status" value="1"/>
</dbReference>
<dbReference type="CDD" id="cd06127">
    <property type="entry name" value="DEDDh"/>
    <property type="match status" value="1"/>
</dbReference>
<dbReference type="InterPro" id="IPR036397">
    <property type="entry name" value="RNaseH_sf"/>
</dbReference>